<accession>A0A8J3WUR6</accession>
<evidence type="ECO:0000313" key="1">
    <source>
        <dbReference type="EMBL" id="GII02996.1"/>
    </source>
</evidence>
<name>A0A8J3WUR6_9ACTN</name>
<organism evidence="1 2">
    <name type="scientific">Planobispora takensis</name>
    <dbReference type="NCBI Taxonomy" id="1367882"/>
    <lineage>
        <taxon>Bacteria</taxon>
        <taxon>Bacillati</taxon>
        <taxon>Actinomycetota</taxon>
        <taxon>Actinomycetes</taxon>
        <taxon>Streptosporangiales</taxon>
        <taxon>Streptosporangiaceae</taxon>
        <taxon>Planobispora</taxon>
    </lineage>
</organism>
<gene>
    <name evidence="1" type="ORF">Pta02_50040</name>
</gene>
<dbReference type="EMBL" id="BOOK01000036">
    <property type="protein sequence ID" value="GII02996.1"/>
    <property type="molecule type" value="Genomic_DNA"/>
</dbReference>
<comment type="caution">
    <text evidence="1">The sequence shown here is derived from an EMBL/GenBank/DDBJ whole genome shotgun (WGS) entry which is preliminary data.</text>
</comment>
<dbReference type="AlphaFoldDB" id="A0A8J3WUR6"/>
<keyword evidence="2" id="KW-1185">Reference proteome</keyword>
<reference evidence="1" key="1">
    <citation type="submission" date="2021-01" db="EMBL/GenBank/DDBJ databases">
        <title>Whole genome shotgun sequence of Planobispora takensis NBRC 109077.</title>
        <authorList>
            <person name="Komaki H."/>
            <person name="Tamura T."/>
        </authorList>
    </citation>
    <scope>NUCLEOTIDE SEQUENCE</scope>
    <source>
        <strain evidence="1">NBRC 109077</strain>
    </source>
</reference>
<protein>
    <submittedName>
        <fullName evidence="1">Uncharacterized protein</fullName>
    </submittedName>
</protein>
<proteinExistence type="predicted"/>
<evidence type="ECO:0000313" key="2">
    <source>
        <dbReference type="Proteomes" id="UP000634476"/>
    </source>
</evidence>
<sequence length="72" mass="8113">MFVEGADPVGLRGGLDHRENGGHLLFVESSPMFHTRVHVLDSKRVPARKDHRTGKRRQLRAGRIVTLQTFPA</sequence>
<dbReference type="Proteomes" id="UP000634476">
    <property type="component" value="Unassembled WGS sequence"/>
</dbReference>